<dbReference type="InterPro" id="IPR059206">
    <property type="entry name" value="Sll1717-like"/>
</dbReference>
<protein>
    <recommendedName>
        <fullName evidence="3">FunZ protein</fullName>
    </recommendedName>
</protein>
<dbReference type="NCBIfam" id="NF047389">
    <property type="entry name" value="ATPase_Sll1717"/>
    <property type="match status" value="1"/>
</dbReference>
<gene>
    <name evidence="1" type="ORF">ND812_18170</name>
</gene>
<organism evidence="1 2">
    <name type="scientific">Leptospira limi</name>
    <dbReference type="NCBI Taxonomy" id="2950023"/>
    <lineage>
        <taxon>Bacteria</taxon>
        <taxon>Pseudomonadati</taxon>
        <taxon>Spirochaetota</taxon>
        <taxon>Spirochaetia</taxon>
        <taxon>Leptospirales</taxon>
        <taxon>Leptospiraceae</taxon>
        <taxon>Leptospira</taxon>
    </lineage>
</organism>
<evidence type="ECO:0000313" key="2">
    <source>
        <dbReference type="Proteomes" id="UP001209737"/>
    </source>
</evidence>
<dbReference type="EMBL" id="JAMQPV010000007">
    <property type="protein sequence ID" value="MCW7464034.1"/>
    <property type="molecule type" value="Genomic_DNA"/>
</dbReference>
<dbReference type="Proteomes" id="UP001209737">
    <property type="component" value="Unassembled WGS sequence"/>
</dbReference>
<keyword evidence="2" id="KW-1185">Reference proteome</keyword>
<evidence type="ECO:0008006" key="3">
    <source>
        <dbReference type="Google" id="ProtNLM"/>
    </source>
</evidence>
<dbReference type="RefSeq" id="WP_265376728.1">
    <property type="nucleotide sequence ID" value="NZ_JAMQPV010000007.1"/>
</dbReference>
<sequence length="495" mass="58198">MKITEWLPEFPVSSEDDVDLMKYFINTSHIKELLTTPKWMILGRKGTGKTAIYRYLQSTDFLSNKKKLCIPLNFREYPWPTHKLYKETMEGEINAYYKSWHYLITVQTLSKFINHLEKNGEKLSGELSKAKQIIQKIYGSPLPSLIEVIKGKLFRVQKIELPSGEIDDFSVSGGNISFEDASKSEELISSLRSNAFSIHNYFEKILSKYINDYDLYVTLDQLDENWLESEIEDYSKILVNLVTVCKSINSESITSNRKLKCILFLRTDIYETLRFNDKNKVYQSSAIEIKWDEKSLNEMFFERIKKYKPSNVKIEPKLKSDSVFEVRKVKNGATPFKHILRRSFYRPRDVIVYFNNIRKEFISSKTGLYTSKQLYAAENGFSLSMYRELIDEWANQKPEIEKYLNILQNISTQKFDYSEYTEGYNSIFTNSQKAEIDNSLNFLFQNSIIGQKINANWEYICTNPHMQINYNTEFRVNNGLTKRLVLTETRAKRKL</sequence>
<name>A0ABT3M225_9LEPT</name>
<accession>A0ABT3M225</accession>
<proteinExistence type="predicted"/>
<evidence type="ECO:0000313" key="1">
    <source>
        <dbReference type="EMBL" id="MCW7464034.1"/>
    </source>
</evidence>
<comment type="caution">
    <text evidence="1">The sequence shown here is derived from an EMBL/GenBank/DDBJ whole genome shotgun (WGS) entry which is preliminary data.</text>
</comment>
<reference evidence="1 2" key="1">
    <citation type="submission" date="2022-06" db="EMBL/GenBank/DDBJ databases">
        <title>Leptospira isolates from biofilms formed at urban environments.</title>
        <authorList>
            <person name="Ribeiro P.S."/>
            <person name="Sousa T."/>
            <person name="Carvalho N."/>
            <person name="Aburjaile F."/>
            <person name="Neves F."/>
            <person name="Oliveira D."/>
            <person name="Blanco L."/>
            <person name="Lima J."/>
            <person name="Costa F."/>
            <person name="Brenig B."/>
            <person name="Soares S."/>
            <person name="Ramos R."/>
            <person name="Goes-Neto A."/>
            <person name="Matiuzzi M."/>
            <person name="Azevedo V."/>
            <person name="Ristow P."/>
        </authorList>
    </citation>
    <scope>NUCLEOTIDE SEQUENCE [LARGE SCALE GENOMIC DNA]</scope>
    <source>
        <strain evidence="1 2">VSF25</strain>
    </source>
</reference>